<dbReference type="Proteomes" id="UP000199656">
    <property type="component" value="Unassembled WGS sequence"/>
</dbReference>
<dbReference type="EMBL" id="FNRL01000032">
    <property type="protein sequence ID" value="SEB04005.1"/>
    <property type="molecule type" value="Genomic_DNA"/>
</dbReference>
<evidence type="ECO:0000313" key="1">
    <source>
        <dbReference type="EMBL" id="SEB04005.1"/>
    </source>
</evidence>
<name>A0A1H4G345_9BACT</name>
<evidence type="ECO:0000313" key="2">
    <source>
        <dbReference type="Proteomes" id="UP000199656"/>
    </source>
</evidence>
<reference evidence="2" key="1">
    <citation type="submission" date="2016-10" db="EMBL/GenBank/DDBJ databases">
        <authorList>
            <person name="Varghese N."/>
            <person name="Submissions S."/>
        </authorList>
    </citation>
    <scope>NUCLEOTIDE SEQUENCE [LARGE SCALE GENOMIC DNA]</scope>
    <source>
        <strain evidence="2">DSM 23920</strain>
    </source>
</reference>
<gene>
    <name evidence="1" type="ORF">SAMN05660909_04902</name>
</gene>
<accession>A0A1H4G345</accession>
<proteinExistence type="predicted"/>
<sequence length="83" mass="9730">MWKISAQFLPIGLKNSIYKRQNMYQTEKAFRAILPKAFSILWSHQGMILGLKPNTVKTFRQYLLIFHLFLHPNPTFSAKGTNF</sequence>
<keyword evidence="2" id="KW-1185">Reference proteome</keyword>
<dbReference type="AlphaFoldDB" id="A0A1H4G345"/>
<protein>
    <submittedName>
        <fullName evidence="1">Uncharacterized protein</fullName>
    </submittedName>
</protein>
<organism evidence="1 2">
    <name type="scientific">Chitinophaga terrae</name>
    <name type="common">ex Kim and Jung 2007</name>
    <dbReference type="NCBI Taxonomy" id="408074"/>
    <lineage>
        <taxon>Bacteria</taxon>
        <taxon>Pseudomonadati</taxon>
        <taxon>Bacteroidota</taxon>
        <taxon>Chitinophagia</taxon>
        <taxon>Chitinophagales</taxon>
        <taxon>Chitinophagaceae</taxon>
        <taxon>Chitinophaga</taxon>
    </lineage>
</organism>